<dbReference type="KEGG" id="abut:Ami103574_15075"/>
<dbReference type="Pfam" id="PF07907">
    <property type="entry name" value="YibE_F"/>
    <property type="match status" value="1"/>
</dbReference>
<evidence type="ECO:0000313" key="2">
    <source>
        <dbReference type="EMBL" id="QIB70533.1"/>
    </source>
</evidence>
<dbReference type="EMBL" id="CP048649">
    <property type="protein sequence ID" value="QIB70533.1"/>
    <property type="molecule type" value="Genomic_DNA"/>
</dbReference>
<dbReference type="AlphaFoldDB" id="A0A858BX59"/>
<dbReference type="RefSeq" id="WP_163067770.1">
    <property type="nucleotide sequence ID" value="NZ_CP048649.1"/>
</dbReference>
<feature type="transmembrane region" description="Helical" evidence="1">
    <location>
        <begin position="212"/>
        <end position="233"/>
    </location>
</feature>
<dbReference type="PANTHER" id="PTHR41771:SF1">
    <property type="entry name" value="MEMBRANE PROTEIN"/>
    <property type="match status" value="1"/>
</dbReference>
<feature type="transmembrane region" description="Helical" evidence="1">
    <location>
        <begin position="303"/>
        <end position="329"/>
    </location>
</feature>
<feature type="transmembrane region" description="Helical" evidence="1">
    <location>
        <begin position="139"/>
        <end position="155"/>
    </location>
</feature>
<proteinExistence type="predicted"/>
<name>A0A858BX59_9FIRM</name>
<gene>
    <name evidence="2" type="ORF">Ami103574_15075</name>
</gene>
<dbReference type="Proteomes" id="UP000466848">
    <property type="component" value="Chromosome"/>
</dbReference>
<feature type="transmembrane region" description="Helical" evidence="1">
    <location>
        <begin position="160"/>
        <end position="179"/>
    </location>
</feature>
<reference evidence="2 3" key="1">
    <citation type="submission" date="2020-02" db="EMBL/GenBank/DDBJ databases">
        <authorList>
            <person name="Kim Y.B."/>
            <person name="Roh S.W."/>
        </authorList>
    </citation>
    <scope>NUCLEOTIDE SEQUENCE [LARGE SCALE GENOMIC DNA]</scope>
    <source>
        <strain evidence="2 3">DSM 103574</strain>
    </source>
</reference>
<keyword evidence="1" id="KW-0812">Transmembrane</keyword>
<dbReference type="InterPro" id="IPR012507">
    <property type="entry name" value="YibE_F"/>
</dbReference>
<dbReference type="PANTHER" id="PTHR41771">
    <property type="entry name" value="MEMBRANE PROTEIN-RELATED"/>
    <property type="match status" value="1"/>
</dbReference>
<feature type="transmembrane region" description="Helical" evidence="1">
    <location>
        <begin position="349"/>
        <end position="374"/>
    </location>
</feature>
<feature type="transmembrane region" description="Helical" evidence="1">
    <location>
        <begin position="185"/>
        <end position="205"/>
    </location>
</feature>
<feature type="transmembrane region" description="Helical" evidence="1">
    <location>
        <begin position="23"/>
        <end position="44"/>
    </location>
</feature>
<evidence type="ECO:0000256" key="1">
    <source>
        <dbReference type="SAM" id="Phobius"/>
    </source>
</evidence>
<keyword evidence="3" id="KW-1185">Reference proteome</keyword>
<protein>
    <submittedName>
        <fullName evidence="2">YibE/F family protein</fullName>
    </submittedName>
</protein>
<evidence type="ECO:0000313" key="3">
    <source>
        <dbReference type="Proteomes" id="UP000466848"/>
    </source>
</evidence>
<keyword evidence="1" id="KW-1133">Transmembrane helix</keyword>
<keyword evidence="1" id="KW-0472">Membrane</keyword>
<accession>A0A858BX59</accession>
<organism evidence="2 3">
    <name type="scientific">Aminipila butyrica</name>
    <dbReference type="NCBI Taxonomy" id="433296"/>
    <lineage>
        <taxon>Bacteria</taxon>
        <taxon>Bacillati</taxon>
        <taxon>Bacillota</taxon>
        <taxon>Clostridia</taxon>
        <taxon>Peptostreptococcales</taxon>
        <taxon>Anaerovoracaceae</taxon>
        <taxon>Aminipila</taxon>
    </lineage>
</organism>
<sequence length="381" mass="42949">MQTKNNMANTLVQRVRAIKIQDIILFLIIMIVLILGVITVFHNYNWYDTTIVKIEKVQNLPVNQFNGDNTKEKHYIQKINGIIMNGKHQGQEIRLKNQYASSNVLSEEYSPGNEVFIKLHQGNQEELSGLILGLKRDKYMSVVLAFFIFLLVMVTRKKAFFSLLSLVANIAVLLIALDFNYKGYNILRISILLVMFFTFASLLFISGFKKKTLAAILSTLLSLGITISLYLIFVKLTGGVDYTYMEYIAGQNYQSELFMSQILLGGLGAIMDVAITEASAMNELLTINENIALKELIQSGREVGFDIMGTMINIMLFTYVCSIIPIIVLKLKNGIKLSTIIRLQIPMELYGFIIGSIGVLLAIPISVFISIAIFKRRRKLA</sequence>